<dbReference type="InterPro" id="IPR008547">
    <property type="entry name" value="DUF829_TMEM53"/>
</dbReference>
<dbReference type="PANTHER" id="PTHR12265:SF14">
    <property type="entry name" value="INDOLE-DITERPENE BIOSYNTHESIS PROTEIN PAXU"/>
    <property type="match status" value="1"/>
</dbReference>
<gene>
    <name evidence="2" type="ORF">BN1723_011967</name>
</gene>
<accession>A0A0G4LCR6</accession>
<feature type="region of interest" description="Disordered" evidence="1">
    <location>
        <begin position="80"/>
        <end position="99"/>
    </location>
</feature>
<dbReference type="Pfam" id="PF05705">
    <property type="entry name" value="DUF829"/>
    <property type="match status" value="1"/>
</dbReference>
<dbReference type="InterPro" id="IPR029058">
    <property type="entry name" value="AB_hydrolase_fold"/>
</dbReference>
<protein>
    <submittedName>
        <fullName evidence="2">Uncharacterized protein</fullName>
    </submittedName>
</protein>
<dbReference type="PANTHER" id="PTHR12265">
    <property type="entry name" value="TRANSMEMBRANE PROTEIN 53"/>
    <property type="match status" value="1"/>
</dbReference>
<sequence length="323" mass="34508">MAAANARITADTLALTMPAALPSPSPSPSPPASESFPLPSFPPDSPDSSSMVPARRQRRPVSDEVDSFVEPALVQSQYGCIGRGNDKRTKTGRRSRVRKPPAADILQSRTAFVVACRFLNRPAALVAQEVAAVDIVTVTGGVGSEASENGNTDIFRVELGALGALQGENRQLGDGILADIIAGLRGTGEGDVGGESEVDGPDIGAVAEAEVACLWGSFLTVNVLAGWCVGREAAGAFALRVTDDDAFETKDARRLYLYSKEDDLITSDDVEMYMAESRQKGYQLRAELFDGSGHVGHMRMHPEKYWKAIADAWAWANEEPKRG</sequence>
<dbReference type="SUPFAM" id="SSF53474">
    <property type="entry name" value="alpha/beta-Hydrolases"/>
    <property type="match status" value="1"/>
</dbReference>
<dbReference type="EMBL" id="CVQI01010335">
    <property type="protein sequence ID" value="CRK19694.1"/>
    <property type="molecule type" value="Genomic_DNA"/>
</dbReference>
<evidence type="ECO:0000313" key="2">
    <source>
        <dbReference type="EMBL" id="CRK19694.1"/>
    </source>
</evidence>
<reference evidence="3" key="1">
    <citation type="submission" date="2015-05" db="EMBL/GenBank/DDBJ databases">
        <authorList>
            <person name="Fogelqvist Johan"/>
        </authorList>
    </citation>
    <scope>NUCLEOTIDE SEQUENCE [LARGE SCALE GENOMIC DNA]</scope>
</reference>
<evidence type="ECO:0000256" key="1">
    <source>
        <dbReference type="SAM" id="MobiDB-lite"/>
    </source>
</evidence>
<feature type="compositionally biased region" description="Pro residues" evidence="1">
    <location>
        <begin position="21"/>
        <end position="31"/>
    </location>
</feature>
<dbReference type="Proteomes" id="UP000045706">
    <property type="component" value="Unassembled WGS sequence"/>
</dbReference>
<name>A0A0G4LCR6_VERLO</name>
<feature type="compositionally biased region" description="Basic residues" evidence="1">
    <location>
        <begin position="90"/>
        <end position="99"/>
    </location>
</feature>
<feature type="region of interest" description="Disordered" evidence="1">
    <location>
        <begin position="17"/>
        <end position="66"/>
    </location>
</feature>
<evidence type="ECO:0000313" key="3">
    <source>
        <dbReference type="Proteomes" id="UP000045706"/>
    </source>
</evidence>
<organism evidence="2 3">
    <name type="scientific">Verticillium longisporum</name>
    <name type="common">Verticillium dahliae var. longisporum</name>
    <dbReference type="NCBI Taxonomy" id="100787"/>
    <lineage>
        <taxon>Eukaryota</taxon>
        <taxon>Fungi</taxon>
        <taxon>Dikarya</taxon>
        <taxon>Ascomycota</taxon>
        <taxon>Pezizomycotina</taxon>
        <taxon>Sordariomycetes</taxon>
        <taxon>Hypocreomycetidae</taxon>
        <taxon>Glomerellales</taxon>
        <taxon>Plectosphaerellaceae</taxon>
        <taxon>Verticillium</taxon>
    </lineage>
</organism>
<proteinExistence type="predicted"/>
<dbReference type="AlphaFoldDB" id="A0A0G4LCR6"/>